<protein>
    <recommendedName>
        <fullName evidence="7">Flagellar biosynthesis protein FlgT</fullName>
    </recommendedName>
</protein>
<dbReference type="InterPro" id="IPR038165">
    <property type="entry name" value="FlgT_C_sf"/>
</dbReference>
<dbReference type="InterPro" id="IPR032388">
    <property type="entry name" value="FlgT_C"/>
</dbReference>
<dbReference type="Gene3D" id="2.40.10.410">
    <property type="entry name" value="FlgT, C-terminal domain"/>
    <property type="match status" value="1"/>
</dbReference>
<feature type="domain" description="Flagellar assembly protein T middle" evidence="3">
    <location>
        <begin position="123"/>
        <end position="283"/>
    </location>
</feature>
<dbReference type="RefSeq" id="WP_138986412.1">
    <property type="nucleotide sequence ID" value="NZ_CP043869.1"/>
</dbReference>
<evidence type="ECO:0000259" key="4">
    <source>
        <dbReference type="Pfam" id="PF16548"/>
    </source>
</evidence>
<dbReference type="InterPro" id="IPR032370">
    <property type="entry name" value="FlgT_N"/>
</dbReference>
<dbReference type="EMBL" id="CP043869">
    <property type="protein sequence ID" value="QEQ95708.1"/>
    <property type="molecule type" value="Genomic_DNA"/>
</dbReference>
<evidence type="ECO:0008006" key="7">
    <source>
        <dbReference type="Google" id="ProtNLM"/>
    </source>
</evidence>
<feature type="domain" description="Flagellar assembly protein T N-terminal" evidence="4">
    <location>
        <begin position="26"/>
        <end position="110"/>
    </location>
</feature>
<organism evidence="5 6">
    <name type="scientific">Neptunomonas concharum</name>
    <dbReference type="NCBI Taxonomy" id="1031538"/>
    <lineage>
        <taxon>Bacteria</taxon>
        <taxon>Pseudomonadati</taxon>
        <taxon>Pseudomonadota</taxon>
        <taxon>Gammaproteobacteria</taxon>
        <taxon>Oceanospirillales</taxon>
        <taxon>Oceanospirillaceae</taxon>
        <taxon>Neptunomonas</taxon>
    </lineage>
</organism>
<dbReference type="Pfam" id="PF16539">
    <property type="entry name" value="FlgT_M"/>
    <property type="match status" value="1"/>
</dbReference>
<dbReference type="InterPro" id="IPR032386">
    <property type="entry name" value="FlgT_M"/>
</dbReference>
<feature type="signal peptide" evidence="1">
    <location>
        <begin position="1"/>
        <end position="24"/>
    </location>
</feature>
<dbReference type="Gene3D" id="3.30.1660.40">
    <property type="entry name" value="FlgT, N-terminal domain"/>
    <property type="match status" value="1"/>
</dbReference>
<name>A0A5P1R7X9_9GAMM</name>
<gene>
    <name evidence="5" type="ORF">F0U83_02730</name>
</gene>
<evidence type="ECO:0000256" key="1">
    <source>
        <dbReference type="SAM" id="SignalP"/>
    </source>
</evidence>
<feature type="chain" id="PRO_5024914509" description="Flagellar biosynthesis protein FlgT" evidence="1">
    <location>
        <begin position="25"/>
        <end position="406"/>
    </location>
</feature>
<evidence type="ECO:0000259" key="2">
    <source>
        <dbReference type="Pfam" id="PF16538"/>
    </source>
</evidence>
<dbReference type="Pfam" id="PF16538">
    <property type="entry name" value="FlgT_C"/>
    <property type="match status" value="1"/>
</dbReference>
<dbReference type="Pfam" id="PF16548">
    <property type="entry name" value="FlgT_N"/>
    <property type="match status" value="1"/>
</dbReference>
<dbReference type="InterPro" id="IPR038180">
    <property type="entry name" value="FlgT_N_sf"/>
</dbReference>
<dbReference type="OrthoDB" id="8778507at2"/>
<dbReference type="AlphaFoldDB" id="A0A5P1R7X9"/>
<evidence type="ECO:0000259" key="3">
    <source>
        <dbReference type="Pfam" id="PF16539"/>
    </source>
</evidence>
<dbReference type="Proteomes" id="UP000324760">
    <property type="component" value="Chromosome"/>
</dbReference>
<accession>A0A5P1R7X9</accession>
<keyword evidence="1" id="KW-0732">Signal</keyword>
<proteinExistence type="predicted"/>
<dbReference type="KEGG" id="ncu:F0U83_02730"/>
<sequence length="406" mass="45052">MLRHFQGYLFTLLLSLLPLGQSNATTIEAVGQANIYNNDIDIAREQAVNDAKQQASLQAAAYISSTQQIDDGILEIDNLRISTLSHISNIEILDEQIYGNRLHVRIRADVKVETACPNGNSGNSFRKTVAIAAFPLETPAHASLGNLRNIESDLSGQLTSQLNKRTGVYALNAGRLLLHDNLNSATTRQLDDGTLTTVLAHTQQLDTQYIISGVIRDMSMLDPSTVSEQNWIKDTYNRLDYKSKKHLRNFAVDVFIHDGFSGVLLDQKSYQTQGRWLFSPTEQPRFATPAFNRSEYGENLNALINNISSDLGDSLRCLPFSARITQTDDNQVWINAGKSSGLSRGDKLTVLRKRTFYNPTGQSSVELINTRLSVMIEDVQPTSARGSLSGSASQQNIQPDDIVMFW</sequence>
<reference evidence="5 6" key="1">
    <citation type="journal article" date="2019" name="Biochem. Eng. J.">
        <title>Metabolic engineering of the marine bacteria Neptunomonas concharum for the production of acetoin and meso-2,3-butanediol from acetate.</title>
        <authorList>
            <person name="Li W."/>
            <person name="Pu N."/>
            <person name="Liu C.-X."/>
            <person name="Yuan Q.-P."/>
            <person name="Li Z.-J."/>
        </authorList>
    </citation>
    <scope>NUCLEOTIDE SEQUENCE [LARGE SCALE GENOMIC DNA]</scope>
    <source>
        <strain evidence="5 6">JCM17730</strain>
    </source>
</reference>
<dbReference type="Gene3D" id="3.40.50.10610">
    <property type="entry name" value="ABC-type transport auxiliary lipoprotein component"/>
    <property type="match status" value="1"/>
</dbReference>
<keyword evidence="6" id="KW-1185">Reference proteome</keyword>
<evidence type="ECO:0000313" key="6">
    <source>
        <dbReference type="Proteomes" id="UP000324760"/>
    </source>
</evidence>
<feature type="domain" description="Flagellar assembly protein T C-terminal" evidence="2">
    <location>
        <begin position="329"/>
        <end position="404"/>
    </location>
</feature>
<evidence type="ECO:0000313" key="5">
    <source>
        <dbReference type="EMBL" id="QEQ95708.1"/>
    </source>
</evidence>